<name>A0A183TC98_SCHSO</name>
<evidence type="ECO:0000313" key="4">
    <source>
        <dbReference type="WBParaSite" id="SSLN_0001463401-mRNA-1"/>
    </source>
</evidence>
<dbReference type="WBParaSite" id="SSLN_0001463401-mRNA-1">
    <property type="protein sequence ID" value="SSLN_0001463401-mRNA-1"/>
    <property type="gene ID" value="SSLN_0001463401"/>
</dbReference>
<accession>A0A183TC98</accession>
<dbReference type="OrthoDB" id="418595at2759"/>
<dbReference type="Proteomes" id="UP000275846">
    <property type="component" value="Unassembled WGS sequence"/>
</dbReference>
<dbReference type="STRING" id="70667.A0A183TC98"/>
<reference evidence="4" key="1">
    <citation type="submission" date="2016-06" db="UniProtKB">
        <authorList>
            <consortium name="WormBaseParasite"/>
        </authorList>
    </citation>
    <scope>IDENTIFICATION</scope>
</reference>
<keyword evidence="3" id="KW-1185">Reference proteome</keyword>
<proteinExistence type="predicted"/>
<evidence type="ECO:0000313" key="3">
    <source>
        <dbReference type="Proteomes" id="UP000275846"/>
    </source>
</evidence>
<reference evidence="2 3" key="2">
    <citation type="submission" date="2018-11" db="EMBL/GenBank/DDBJ databases">
        <authorList>
            <consortium name="Pathogen Informatics"/>
        </authorList>
    </citation>
    <scope>NUCLEOTIDE SEQUENCE [LARGE SCALE GENOMIC DNA]</scope>
    <source>
        <strain evidence="2 3">NST_G2</strain>
    </source>
</reference>
<evidence type="ECO:0000256" key="1">
    <source>
        <dbReference type="SAM" id="MobiDB-lite"/>
    </source>
</evidence>
<gene>
    <name evidence="2" type="ORF">SSLN_LOCUS14096</name>
</gene>
<feature type="compositionally biased region" description="Low complexity" evidence="1">
    <location>
        <begin position="143"/>
        <end position="152"/>
    </location>
</feature>
<dbReference type="EMBL" id="UYSU01038647">
    <property type="protein sequence ID" value="VDM00482.1"/>
    <property type="molecule type" value="Genomic_DNA"/>
</dbReference>
<organism evidence="4">
    <name type="scientific">Schistocephalus solidus</name>
    <name type="common">Tapeworm</name>
    <dbReference type="NCBI Taxonomy" id="70667"/>
    <lineage>
        <taxon>Eukaryota</taxon>
        <taxon>Metazoa</taxon>
        <taxon>Spiralia</taxon>
        <taxon>Lophotrochozoa</taxon>
        <taxon>Platyhelminthes</taxon>
        <taxon>Cestoda</taxon>
        <taxon>Eucestoda</taxon>
        <taxon>Diphyllobothriidea</taxon>
        <taxon>Diphyllobothriidae</taxon>
        <taxon>Schistocephalus</taxon>
    </lineage>
</organism>
<dbReference type="AlphaFoldDB" id="A0A183TC98"/>
<protein>
    <submittedName>
        <fullName evidence="4">DBR1 domain-containing protein</fullName>
    </submittedName>
</protein>
<feature type="region of interest" description="Disordered" evidence="1">
    <location>
        <begin position="133"/>
        <end position="181"/>
    </location>
</feature>
<sequence length="207" mass="23311">MLLSLISRWVRVFFRYLTYAQCGALNLHFSKDVPANTSTDVLVEIIRQHCRLNSPSFNLFSHKSALPKDAVPIGVTLEDMGILGGQRLAPEEFTLYYQPLATFGLRPPPHTAASLTFSPLVWVDEFAESKKEVQWEQMKPDASEANAAAEASPKQKSRPATAEEDEDEEDDDDDDDEDEVLAESLAEFLSVERVRFVIRLSPYFPVC</sequence>
<evidence type="ECO:0000313" key="2">
    <source>
        <dbReference type="EMBL" id="VDM00482.1"/>
    </source>
</evidence>
<feature type="compositionally biased region" description="Basic and acidic residues" evidence="1">
    <location>
        <begin position="133"/>
        <end position="142"/>
    </location>
</feature>
<feature type="compositionally biased region" description="Acidic residues" evidence="1">
    <location>
        <begin position="162"/>
        <end position="181"/>
    </location>
</feature>